<reference evidence="3" key="1">
    <citation type="submission" date="2017-02" db="EMBL/GenBank/DDBJ databases">
        <authorList>
            <person name="Regsiter A."/>
            <person name="William W."/>
        </authorList>
    </citation>
    <scope>NUCLEOTIDE SEQUENCE</scope>
    <source>
        <strain evidence="3">BdmA 4</strain>
    </source>
</reference>
<dbReference type="Pfam" id="PF01381">
    <property type="entry name" value="HTH_3"/>
    <property type="match status" value="1"/>
</dbReference>
<evidence type="ECO:0000259" key="2">
    <source>
        <dbReference type="PROSITE" id="PS50943"/>
    </source>
</evidence>
<feature type="region of interest" description="Disordered" evidence="1">
    <location>
        <begin position="94"/>
        <end position="117"/>
    </location>
</feature>
<gene>
    <name evidence="3" type="ORF">SPIRO4BDMA_40096</name>
</gene>
<dbReference type="Gene3D" id="1.10.260.40">
    <property type="entry name" value="lambda repressor-like DNA-binding domains"/>
    <property type="match status" value="1"/>
</dbReference>
<dbReference type="InterPro" id="IPR001387">
    <property type="entry name" value="Cro/C1-type_HTH"/>
</dbReference>
<dbReference type="GO" id="GO:0003677">
    <property type="term" value="F:DNA binding"/>
    <property type="evidence" value="ECO:0007669"/>
    <property type="project" value="InterPro"/>
</dbReference>
<dbReference type="AlphaFoldDB" id="A0A3P3XML2"/>
<dbReference type="SMART" id="SM00530">
    <property type="entry name" value="HTH_XRE"/>
    <property type="match status" value="1"/>
</dbReference>
<dbReference type="CDD" id="cd00093">
    <property type="entry name" value="HTH_XRE"/>
    <property type="match status" value="1"/>
</dbReference>
<evidence type="ECO:0000313" key="3">
    <source>
        <dbReference type="EMBL" id="SLM17527.1"/>
    </source>
</evidence>
<feature type="domain" description="HTH cro/C1-type" evidence="2">
    <location>
        <begin position="12"/>
        <end position="67"/>
    </location>
</feature>
<evidence type="ECO:0000256" key="1">
    <source>
        <dbReference type="SAM" id="MobiDB-lite"/>
    </source>
</evidence>
<sequence length="117" mass="13536">MDYVRYCLASNLRLRRSILQMSQEELAHLANLSPGFIANLETGRNFPSSKAILKISSALKIEPWKLFLDPQKQDMFFTRDEVFQWLEDSRERLLGLSPKQDEQNDESQSSDDASPQD</sequence>
<name>A0A3P3XML2_9SPIR</name>
<dbReference type="SUPFAM" id="SSF47413">
    <property type="entry name" value="lambda repressor-like DNA-binding domains"/>
    <property type="match status" value="1"/>
</dbReference>
<protein>
    <recommendedName>
        <fullName evidence="2">HTH cro/C1-type domain-containing protein</fullName>
    </recommendedName>
</protein>
<organism evidence="3">
    <name type="scientific">uncultured spirochete</name>
    <dbReference type="NCBI Taxonomy" id="156406"/>
    <lineage>
        <taxon>Bacteria</taxon>
        <taxon>Pseudomonadati</taxon>
        <taxon>Spirochaetota</taxon>
        <taxon>Spirochaetia</taxon>
        <taxon>Spirochaetales</taxon>
        <taxon>environmental samples</taxon>
    </lineage>
</organism>
<dbReference type="EMBL" id="FWDO01000004">
    <property type="protein sequence ID" value="SLM17527.1"/>
    <property type="molecule type" value="Genomic_DNA"/>
</dbReference>
<dbReference type="PROSITE" id="PS50943">
    <property type="entry name" value="HTH_CROC1"/>
    <property type="match status" value="1"/>
</dbReference>
<accession>A0A3P3XML2</accession>
<dbReference type="InterPro" id="IPR010982">
    <property type="entry name" value="Lambda_DNA-bd_dom_sf"/>
</dbReference>
<proteinExistence type="predicted"/>